<proteinExistence type="inferred from homology"/>
<dbReference type="NCBIfam" id="NF003324">
    <property type="entry name" value="PRK04334.1-4"/>
    <property type="match status" value="1"/>
</dbReference>
<dbReference type="Proteomes" id="UP001215956">
    <property type="component" value="Unassembled WGS sequence"/>
</dbReference>
<accession>A0ABT5XG70</accession>
<dbReference type="Gene3D" id="3.10.520.10">
    <property type="entry name" value="ApbE-like domains"/>
    <property type="match status" value="1"/>
</dbReference>
<dbReference type="InterPro" id="IPR007183">
    <property type="entry name" value="UPF0280"/>
</dbReference>
<gene>
    <name evidence="2" type="ORF">P0O24_08510</name>
</gene>
<protein>
    <recommendedName>
        <fullName evidence="1">UPF0280 protein P0O24_08510</fullName>
    </recommendedName>
</protein>
<dbReference type="InterPro" id="IPR037456">
    <property type="entry name" value="MA1715-like"/>
</dbReference>
<dbReference type="RefSeq" id="WP_316969327.1">
    <property type="nucleotide sequence ID" value="NZ_JARFPL010000025.1"/>
</dbReference>
<evidence type="ECO:0000313" key="2">
    <source>
        <dbReference type="EMBL" id="MDF0593623.1"/>
    </source>
</evidence>
<evidence type="ECO:0000256" key="1">
    <source>
        <dbReference type="HAMAP-Rule" id="MF_01079"/>
    </source>
</evidence>
<dbReference type="EMBL" id="JARFPL010000025">
    <property type="protein sequence ID" value="MDF0593623.1"/>
    <property type="molecule type" value="Genomic_DNA"/>
</dbReference>
<reference evidence="2 3" key="1">
    <citation type="submission" date="2023-03" db="EMBL/GenBank/DDBJ databases">
        <title>Whole genome sequencing of Methanotrichaceae archaeon M04Ac.</title>
        <authorList>
            <person name="Khomyakova M.A."/>
            <person name="Merkel A.Y."/>
            <person name="Slobodkin A.I."/>
        </authorList>
    </citation>
    <scope>NUCLEOTIDE SEQUENCE [LARGE SCALE GENOMIC DNA]</scope>
    <source>
        <strain evidence="2 3">M04Ac</strain>
    </source>
</reference>
<name>A0ABT5XG70_9EURY</name>
<dbReference type="HAMAP" id="MF_01079">
    <property type="entry name" value="UPF0280"/>
    <property type="match status" value="1"/>
</dbReference>
<dbReference type="SUPFAM" id="SSF143631">
    <property type="entry name" value="ApbE-like"/>
    <property type="match status" value="1"/>
</dbReference>
<comment type="caution">
    <text evidence="2">The sequence shown here is derived from an EMBL/GenBank/DDBJ whole genome shotgun (WGS) entry which is preliminary data.</text>
</comment>
<dbReference type="PIRSF" id="PIRSF006421">
    <property type="entry name" value="UCP006421"/>
    <property type="match status" value="1"/>
</dbReference>
<sequence length="243" mass="25390">MKEVADLLREKFRLKETIVTITAQERSHLVAAIGEIALQRALLEEFIRSDPFFLVTLEPYDLPIDEAPQIVREMARAASAVGIGPMSSVAGTIALFALEAMIRAGATHAIVDNGGDVVLVADRPVLTGIYAGPSPLKDLAFEILPRKKPLGICTSSGTVGPSISFGSADAAVVFSEDVPLADAAATALGNAVTDGASLADSFHAVAVPGIIGALVIRGEEMALFGDLPPLRRARLAPDLITRG</sequence>
<keyword evidence="3" id="KW-1185">Reference proteome</keyword>
<organism evidence="2 3">
    <name type="scientific">Candidatus Methanocrinis alkalitolerans</name>
    <dbReference type="NCBI Taxonomy" id="3033395"/>
    <lineage>
        <taxon>Archaea</taxon>
        <taxon>Methanobacteriati</taxon>
        <taxon>Methanobacteriota</taxon>
        <taxon>Stenosarchaea group</taxon>
        <taxon>Methanomicrobia</taxon>
        <taxon>Methanotrichales</taxon>
        <taxon>Methanotrichaceae</taxon>
        <taxon>Methanocrinis</taxon>
    </lineage>
</organism>
<evidence type="ECO:0000313" key="3">
    <source>
        <dbReference type="Proteomes" id="UP001215956"/>
    </source>
</evidence>
<comment type="similarity">
    <text evidence="1">Belongs to the UPF0280 family.</text>
</comment>
<dbReference type="InterPro" id="IPR003374">
    <property type="entry name" value="ApbE-like_sf"/>
</dbReference>